<dbReference type="RefSeq" id="WP_081150270.1">
    <property type="nucleotide sequence ID" value="NZ_CP020465.1"/>
</dbReference>
<dbReference type="InterPro" id="IPR022193">
    <property type="entry name" value="DUF3718"/>
</dbReference>
<accession>A0A222G6W1</accession>
<keyword evidence="3" id="KW-1185">Reference proteome</keyword>
<evidence type="ECO:0000256" key="1">
    <source>
        <dbReference type="SAM" id="SignalP"/>
    </source>
</evidence>
<gene>
    <name evidence="2" type="ORF">B5D82_07095</name>
</gene>
<keyword evidence="1" id="KW-0732">Signal</keyword>
<proteinExistence type="predicted"/>
<dbReference type="AlphaFoldDB" id="A0A222G6W1"/>
<feature type="signal peptide" evidence="1">
    <location>
        <begin position="1"/>
        <end position="22"/>
    </location>
</feature>
<evidence type="ECO:0000313" key="3">
    <source>
        <dbReference type="Proteomes" id="UP000202259"/>
    </source>
</evidence>
<dbReference type="KEGG" id="cber:B5D82_07095"/>
<protein>
    <submittedName>
        <fullName evidence="2">DUF3718 domain-containing protein</fullName>
    </submittedName>
</protein>
<dbReference type="Pfam" id="PF12514">
    <property type="entry name" value="DUF3718"/>
    <property type="match status" value="1"/>
</dbReference>
<evidence type="ECO:0000313" key="2">
    <source>
        <dbReference type="EMBL" id="ASP47540.1"/>
    </source>
</evidence>
<dbReference type="Proteomes" id="UP000202259">
    <property type="component" value="Chromosome"/>
</dbReference>
<feature type="chain" id="PRO_5012058636" evidence="1">
    <location>
        <begin position="23"/>
        <end position="106"/>
    </location>
</feature>
<name>A0A222G6W1_9GAMM</name>
<organism evidence="2 3">
    <name type="scientific">Cognaticolwellia beringensis</name>
    <dbReference type="NCBI Taxonomy" id="1967665"/>
    <lineage>
        <taxon>Bacteria</taxon>
        <taxon>Pseudomonadati</taxon>
        <taxon>Pseudomonadota</taxon>
        <taxon>Gammaproteobacteria</taxon>
        <taxon>Alteromonadales</taxon>
        <taxon>Colwelliaceae</taxon>
        <taxon>Cognaticolwellia</taxon>
    </lineage>
</organism>
<sequence>MTVKKLFLAMCIIGATSAVSQANEMIAADNSNITELCMTALAGNRAAMHNNIKSSGYSKPFIVNNVQCNGVSILTFVQQHGRNADAMLRILDRSEHRTSITDLAKN</sequence>
<dbReference type="EMBL" id="CP020465">
    <property type="protein sequence ID" value="ASP47540.1"/>
    <property type="molecule type" value="Genomic_DNA"/>
</dbReference>
<dbReference type="OrthoDB" id="6332843at2"/>
<reference evidence="2 3" key="1">
    <citation type="submission" date="2017-08" db="EMBL/GenBank/DDBJ databases">
        <title>Complete genome of Colwellia sp. NB097-1, a psychrophile bacterium ioslated from Bering Sea.</title>
        <authorList>
            <person name="Chen X."/>
        </authorList>
    </citation>
    <scope>NUCLEOTIDE SEQUENCE [LARGE SCALE GENOMIC DNA]</scope>
    <source>
        <strain evidence="2 3">NB097-1</strain>
    </source>
</reference>